<keyword evidence="2" id="KW-0732">Signal</keyword>
<name>A0AA44VSN1_9VIBR</name>
<organism evidence="3 4">
    <name type="scientific">Vibrio lentus</name>
    <dbReference type="NCBI Taxonomy" id="136468"/>
    <lineage>
        <taxon>Bacteria</taxon>
        <taxon>Pseudomonadati</taxon>
        <taxon>Pseudomonadota</taxon>
        <taxon>Gammaproteobacteria</taxon>
        <taxon>Vibrionales</taxon>
        <taxon>Vibrionaceae</taxon>
        <taxon>Vibrio</taxon>
    </lineage>
</organism>
<dbReference type="EMBL" id="MCSB01000013">
    <property type="protein sequence ID" value="PME29513.1"/>
    <property type="molecule type" value="Genomic_DNA"/>
</dbReference>
<feature type="region of interest" description="Disordered" evidence="1">
    <location>
        <begin position="27"/>
        <end position="56"/>
    </location>
</feature>
<feature type="chain" id="PRO_5041401540" description="Lipoprotein" evidence="2">
    <location>
        <begin position="22"/>
        <end position="180"/>
    </location>
</feature>
<dbReference type="PROSITE" id="PS51257">
    <property type="entry name" value="PROKAR_LIPOPROTEIN"/>
    <property type="match status" value="1"/>
</dbReference>
<evidence type="ECO:0000256" key="2">
    <source>
        <dbReference type="SAM" id="SignalP"/>
    </source>
</evidence>
<gene>
    <name evidence="3" type="ORF">BCV38_05400</name>
</gene>
<dbReference type="Proteomes" id="UP000239763">
    <property type="component" value="Unassembled WGS sequence"/>
</dbReference>
<accession>A0AA44VSN1</accession>
<comment type="caution">
    <text evidence="3">The sequence shown here is derived from an EMBL/GenBank/DDBJ whole genome shotgun (WGS) entry which is preliminary data.</text>
</comment>
<feature type="compositionally biased region" description="Gly residues" evidence="1">
    <location>
        <begin position="27"/>
        <end position="37"/>
    </location>
</feature>
<proteinExistence type="predicted"/>
<evidence type="ECO:0000313" key="3">
    <source>
        <dbReference type="EMBL" id="PME29513.1"/>
    </source>
</evidence>
<evidence type="ECO:0008006" key="5">
    <source>
        <dbReference type="Google" id="ProtNLM"/>
    </source>
</evidence>
<keyword evidence="4" id="KW-1185">Reference proteome</keyword>
<feature type="signal peptide" evidence="2">
    <location>
        <begin position="1"/>
        <end position="21"/>
    </location>
</feature>
<protein>
    <recommendedName>
        <fullName evidence="5">Lipoprotein</fullName>
    </recommendedName>
</protein>
<sequence>MIPMKILNSTSLILLTSMSIAGCGGGGGGGGSTGGGNSTASATPTPDNTTPSVNGSVLSSTSFSELTVPEGFEWRGVKTFDMTFDVVSNYSSKNGQQKNIHGSHIIKLFSTNDSETDVIPFYSGVTDKKGQLANDFSIPSHWESITIVAYVRDLVCTSTYNLDELASSLMVSCDIVLDED</sequence>
<evidence type="ECO:0000313" key="4">
    <source>
        <dbReference type="Proteomes" id="UP000239763"/>
    </source>
</evidence>
<reference evidence="3 4" key="1">
    <citation type="journal article" date="2018" name="Nature">
        <title>A major lineage of non-tailed dsDNA viruses as unrecognized killers of marine bacteria.</title>
        <authorList>
            <person name="Kauffman K.M."/>
            <person name="Hussain F.A."/>
            <person name="Yang J."/>
            <person name="Arevalo P."/>
            <person name="Brown J.M."/>
            <person name="Chang W.K."/>
            <person name="VanInsberghe D."/>
            <person name="Elsherbini J."/>
            <person name="Sharma R.S."/>
            <person name="Cutler M.B."/>
            <person name="Kelly L."/>
            <person name="Polz M.F."/>
        </authorList>
    </citation>
    <scope>NUCLEOTIDE SEQUENCE [LARGE SCALE GENOMIC DNA]</scope>
    <source>
        <strain evidence="3 4">10N.286.55.E1</strain>
    </source>
</reference>
<evidence type="ECO:0000256" key="1">
    <source>
        <dbReference type="SAM" id="MobiDB-lite"/>
    </source>
</evidence>
<feature type="compositionally biased region" description="Polar residues" evidence="1">
    <location>
        <begin position="44"/>
        <end position="56"/>
    </location>
</feature>
<dbReference type="AlphaFoldDB" id="A0AA44VSN1"/>